<proteinExistence type="predicted"/>
<accession>A0A9I9CFU6</accession>
<dbReference type="AlphaFoldDB" id="A0A9I9CFU6"/>
<dbReference type="EnsemblPlants" id="MELO3C002946.2.1">
    <property type="protein sequence ID" value="MELO3C002946.2.1"/>
    <property type="gene ID" value="MELO3C002946.2"/>
</dbReference>
<name>A0A9I9CFU6_CUCME</name>
<organism evidence="1">
    <name type="scientific">Cucumis melo</name>
    <name type="common">Muskmelon</name>
    <dbReference type="NCBI Taxonomy" id="3656"/>
    <lineage>
        <taxon>Eukaryota</taxon>
        <taxon>Viridiplantae</taxon>
        <taxon>Streptophyta</taxon>
        <taxon>Embryophyta</taxon>
        <taxon>Tracheophyta</taxon>
        <taxon>Spermatophyta</taxon>
        <taxon>Magnoliopsida</taxon>
        <taxon>eudicotyledons</taxon>
        <taxon>Gunneridae</taxon>
        <taxon>Pentapetalae</taxon>
        <taxon>rosids</taxon>
        <taxon>fabids</taxon>
        <taxon>Cucurbitales</taxon>
        <taxon>Cucurbitaceae</taxon>
        <taxon>Benincaseae</taxon>
        <taxon>Cucumis</taxon>
    </lineage>
</organism>
<sequence length="99" mass="11438">MTGLEVLPRNNLRRNLALQYQAETEEKQYHKFAQRFMRTMGPTSGDPEKKYGIKRHRNLGATVFEGSRDPADSESWLVMIEKCFNVLKCPEFVAPCRSS</sequence>
<dbReference type="Gramene" id="MELO3C002946.2.1">
    <property type="protein sequence ID" value="MELO3C002946.2.1"/>
    <property type="gene ID" value="MELO3C002946.2"/>
</dbReference>
<reference evidence="1" key="1">
    <citation type="submission" date="2023-03" db="UniProtKB">
        <authorList>
            <consortium name="EnsemblPlants"/>
        </authorList>
    </citation>
    <scope>IDENTIFICATION</scope>
</reference>
<evidence type="ECO:0000313" key="1">
    <source>
        <dbReference type="EnsemblPlants" id="MELO3C002946.2.1"/>
    </source>
</evidence>
<protein>
    <submittedName>
        <fullName evidence="1">Uncharacterized protein</fullName>
    </submittedName>
</protein>